<feature type="transmembrane region" description="Helical" evidence="9">
    <location>
        <begin position="134"/>
        <end position="155"/>
    </location>
</feature>
<reference evidence="11 12" key="1">
    <citation type="submission" date="2019-12" db="EMBL/GenBank/DDBJ databases">
        <authorList>
            <person name="Yang R."/>
        </authorList>
    </citation>
    <scope>NUCLEOTIDE SEQUENCE [LARGE SCALE GENOMIC DNA]</scope>
    <source>
        <strain evidence="11 12">DONG20-135</strain>
    </source>
</reference>
<feature type="transmembrane region" description="Helical" evidence="9">
    <location>
        <begin position="176"/>
        <end position="196"/>
    </location>
</feature>
<dbReference type="Proteomes" id="UP000434036">
    <property type="component" value="Unassembled WGS sequence"/>
</dbReference>
<evidence type="ECO:0000256" key="2">
    <source>
        <dbReference type="ARBA" id="ARBA00022448"/>
    </source>
</evidence>
<dbReference type="InterPro" id="IPR004796">
    <property type="entry name" value="PTS_IIC_cello"/>
</dbReference>
<reference evidence="11 12" key="2">
    <citation type="submission" date="2020-01" db="EMBL/GenBank/DDBJ databases">
        <title>Clostridiaceae sp. nov. isolated from the gut of human by culturomics.</title>
        <authorList>
            <person name="Chang Y."/>
        </authorList>
    </citation>
    <scope>NUCLEOTIDE SEQUENCE [LARGE SCALE GENOMIC DNA]</scope>
    <source>
        <strain evidence="11 12">DONG20-135</strain>
    </source>
</reference>
<name>A0A6N8U5G2_9FIRM</name>
<accession>A0A6N8U5G2</accession>
<keyword evidence="5 9" id="KW-0812">Transmembrane</keyword>
<dbReference type="PROSITE" id="PS51105">
    <property type="entry name" value="PTS_EIIC_TYPE_3"/>
    <property type="match status" value="1"/>
</dbReference>
<sequence length="437" mass="48599">MEKLTGWLEEKVYPLAAFFEQNKYLSSIQYGIMLTIPLLLVGAFACIISDFPWDGYQNFMISIFGEQAWGEWNWSVLNPATFGLIALVTMIGTSYELSRKNKVSPLPGIVMSLMGYFILVHVNSDSMISMNEFGASSLFLSIIVAILSVEIYTLCLKKNFVIKMPDSIPSFVVDQFTALVPAVICGVIFLAARYVIQITPYTTAYNMIYGLLQAPLTTIGTTFAGTMVVTFLNSFLWFFGLHGTNVVSSVMTPLWYAARDANLLVYQADPMALRPYIVTNDFSNMIIFLGGTGLTLPLAFEMIFMCKSDRVRTIGKGGLIPGIFNVNEPIIFGLPLVMNPVMVIPFILVPMVCTAVAFFSMAWGLVPLPTGVAVPWTMPFFFGGWLMCNDIRGGILQLVILVIAAVIYYPFIKTLDKQYIKEEKAKQEMLEDTKEGS</sequence>
<evidence type="ECO:0000256" key="6">
    <source>
        <dbReference type="ARBA" id="ARBA00022989"/>
    </source>
</evidence>
<dbReference type="RefSeq" id="WP_160624238.1">
    <property type="nucleotide sequence ID" value="NZ_WUUQ01000001.1"/>
</dbReference>
<feature type="transmembrane region" description="Helical" evidence="9">
    <location>
        <begin position="72"/>
        <end position="91"/>
    </location>
</feature>
<evidence type="ECO:0000313" key="12">
    <source>
        <dbReference type="Proteomes" id="UP000434036"/>
    </source>
</evidence>
<feature type="transmembrane region" description="Helical" evidence="9">
    <location>
        <begin position="208"/>
        <end position="229"/>
    </location>
</feature>
<proteinExistence type="predicted"/>
<organism evidence="11 12">
    <name type="scientific">Copranaerobaculum intestinale</name>
    <dbReference type="NCBI Taxonomy" id="2692629"/>
    <lineage>
        <taxon>Bacteria</taxon>
        <taxon>Bacillati</taxon>
        <taxon>Bacillota</taxon>
        <taxon>Erysipelotrichia</taxon>
        <taxon>Erysipelotrichales</taxon>
        <taxon>Erysipelotrichaceae</taxon>
        <taxon>Copranaerobaculum</taxon>
    </lineage>
</organism>
<keyword evidence="2 8" id="KW-0813">Transport</keyword>
<dbReference type="Pfam" id="PF02378">
    <property type="entry name" value="PTS_EIIC"/>
    <property type="match status" value="1"/>
</dbReference>
<comment type="caution">
    <text evidence="11">The sequence shown here is derived from an EMBL/GenBank/DDBJ whole genome shotgun (WGS) entry which is preliminary data.</text>
</comment>
<dbReference type="InterPro" id="IPR051088">
    <property type="entry name" value="PTS_Sugar-EIIC/EIIB"/>
</dbReference>
<dbReference type="GO" id="GO:1901264">
    <property type="term" value="P:carbohydrate derivative transport"/>
    <property type="evidence" value="ECO:0007669"/>
    <property type="project" value="TreeGrafter"/>
</dbReference>
<feature type="transmembrane region" description="Helical" evidence="9">
    <location>
        <begin position="393"/>
        <end position="411"/>
    </location>
</feature>
<evidence type="ECO:0000256" key="5">
    <source>
        <dbReference type="ARBA" id="ARBA00022692"/>
    </source>
</evidence>
<evidence type="ECO:0000313" key="11">
    <source>
        <dbReference type="EMBL" id="MXQ72755.1"/>
    </source>
</evidence>
<keyword evidence="4 8" id="KW-0762">Sugar transport</keyword>
<dbReference type="PIRSF" id="PIRSF006351">
    <property type="entry name" value="PTS_EIIC-Cellobiose"/>
    <property type="match status" value="1"/>
</dbReference>
<dbReference type="NCBIfam" id="TIGR00410">
    <property type="entry name" value="lacE"/>
    <property type="match status" value="1"/>
</dbReference>
<dbReference type="InterPro" id="IPR003352">
    <property type="entry name" value="PTS_EIIC"/>
</dbReference>
<feature type="domain" description="PTS EIIC type-3" evidence="10">
    <location>
        <begin position="8"/>
        <end position="411"/>
    </location>
</feature>
<dbReference type="GO" id="GO:0005886">
    <property type="term" value="C:plasma membrane"/>
    <property type="evidence" value="ECO:0007669"/>
    <property type="project" value="UniProtKB-SubCell"/>
</dbReference>
<evidence type="ECO:0000256" key="3">
    <source>
        <dbReference type="ARBA" id="ARBA00022475"/>
    </source>
</evidence>
<gene>
    <name evidence="11" type="ORF">GSF08_02185</name>
</gene>
<evidence type="ECO:0000256" key="1">
    <source>
        <dbReference type="ARBA" id="ARBA00004651"/>
    </source>
</evidence>
<feature type="transmembrane region" description="Helical" evidence="9">
    <location>
        <begin position="285"/>
        <end position="306"/>
    </location>
</feature>
<dbReference type="PANTHER" id="PTHR33989:SF11">
    <property type="entry name" value="LICHENAN PERMEASE IIC COMPONENT"/>
    <property type="match status" value="1"/>
</dbReference>
<dbReference type="EMBL" id="WUUQ01000001">
    <property type="protein sequence ID" value="MXQ72755.1"/>
    <property type="molecule type" value="Genomic_DNA"/>
</dbReference>
<keyword evidence="12" id="KW-1185">Reference proteome</keyword>
<feature type="transmembrane region" description="Helical" evidence="9">
    <location>
        <begin position="30"/>
        <end position="52"/>
    </location>
</feature>
<feature type="transmembrane region" description="Helical" evidence="9">
    <location>
        <begin position="236"/>
        <end position="256"/>
    </location>
</feature>
<feature type="transmembrane region" description="Helical" evidence="9">
    <location>
        <begin position="103"/>
        <end position="122"/>
    </location>
</feature>
<keyword evidence="6 9" id="KW-1133">Transmembrane helix</keyword>
<dbReference type="GO" id="GO:0009401">
    <property type="term" value="P:phosphoenolpyruvate-dependent sugar phosphotransferase system"/>
    <property type="evidence" value="ECO:0007669"/>
    <property type="project" value="InterPro"/>
</dbReference>
<evidence type="ECO:0000259" key="10">
    <source>
        <dbReference type="PROSITE" id="PS51105"/>
    </source>
</evidence>
<dbReference type="GO" id="GO:0008982">
    <property type="term" value="F:protein-N(PI)-phosphohistidine-sugar phosphotransferase activity"/>
    <property type="evidence" value="ECO:0007669"/>
    <property type="project" value="UniProtKB-UniRule"/>
</dbReference>
<protein>
    <recommendedName>
        <fullName evidence="8">Permease IIC component</fullName>
    </recommendedName>
</protein>
<comment type="function">
    <text evidence="8">The phosphoenolpyruvate-dependent sugar phosphotransferase system (PTS), a major carbohydrate active -transport system, catalyzes the phosphorylation of incoming sugar substrates concomitant with their translocation across the cell membrane.</text>
</comment>
<dbReference type="AlphaFoldDB" id="A0A6N8U5G2"/>
<keyword evidence="3 8" id="KW-1003">Cell membrane</keyword>
<keyword evidence="7 8" id="KW-0472">Membrane</keyword>
<evidence type="ECO:0000256" key="4">
    <source>
        <dbReference type="ARBA" id="ARBA00022597"/>
    </source>
</evidence>
<dbReference type="PANTHER" id="PTHR33989">
    <property type="match status" value="1"/>
</dbReference>
<comment type="subcellular location">
    <subcellularLocation>
        <location evidence="1">Cell membrane</location>
        <topology evidence="1">Multi-pass membrane protein</topology>
    </subcellularLocation>
</comment>
<evidence type="ECO:0000256" key="8">
    <source>
        <dbReference type="PIRNR" id="PIRNR006351"/>
    </source>
</evidence>
<dbReference type="InterPro" id="IPR004501">
    <property type="entry name" value="PTS_EIIC_3"/>
</dbReference>
<evidence type="ECO:0000256" key="7">
    <source>
        <dbReference type="ARBA" id="ARBA00023136"/>
    </source>
</evidence>
<evidence type="ECO:0000256" key="9">
    <source>
        <dbReference type="SAM" id="Phobius"/>
    </source>
</evidence>